<evidence type="ECO:0000256" key="6">
    <source>
        <dbReference type="RuleBase" id="RU003756"/>
    </source>
</evidence>
<dbReference type="SUPFAM" id="SSF55271">
    <property type="entry name" value="DNA repair protein MutS, domain I"/>
    <property type="match status" value="1"/>
</dbReference>
<dbReference type="Gene3D" id="3.40.50.300">
    <property type="entry name" value="P-loop containing nucleotide triphosphate hydrolases"/>
    <property type="match status" value="1"/>
</dbReference>
<dbReference type="Gene3D" id="3.40.1170.10">
    <property type="entry name" value="DNA repair protein MutS, domain I"/>
    <property type="match status" value="1"/>
</dbReference>
<dbReference type="InterPro" id="IPR007861">
    <property type="entry name" value="DNA_mismatch_repair_MutS_clamp"/>
</dbReference>
<dbReference type="Proteomes" id="UP001341840">
    <property type="component" value="Unassembled WGS sequence"/>
</dbReference>
<feature type="compositionally biased region" description="Pro residues" evidence="7">
    <location>
        <begin position="59"/>
        <end position="70"/>
    </location>
</feature>
<evidence type="ECO:0000256" key="4">
    <source>
        <dbReference type="ARBA" id="ARBA00023125"/>
    </source>
</evidence>
<evidence type="ECO:0000256" key="3">
    <source>
        <dbReference type="ARBA" id="ARBA00022840"/>
    </source>
</evidence>
<dbReference type="SMART" id="SM00533">
    <property type="entry name" value="MUTSd"/>
    <property type="match status" value="1"/>
</dbReference>
<dbReference type="Pfam" id="PF05192">
    <property type="entry name" value="MutS_III"/>
    <property type="match status" value="1"/>
</dbReference>
<dbReference type="Gene3D" id="2.30.30.140">
    <property type="match status" value="1"/>
</dbReference>
<dbReference type="PANTHER" id="PTHR11361">
    <property type="entry name" value="DNA MISMATCH REPAIR PROTEIN MUTS FAMILY MEMBER"/>
    <property type="match status" value="1"/>
</dbReference>
<evidence type="ECO:0000259" key="8">
    <source>
        <dbReference type="SMART" id="SM00333"/>
    </source>
</evidence>
<reference evidence="11 12" key="1">
    <citation type="journal article" date="2023" name="Plants (Basel)">
        <title>Bridging the Gap: Combining Genomics and Transcriptomics Approaches to Understand Stylosanthes scabra, an Orphan Legume from the Brazilian Caatinga.</title>
        <authorList>
            <person name="Ferreira-Neto J.R.C."/>
            <person name="da Silva M.D."/>
            <person name="Binneck E."/>
            <person name="de Melo N.F."/>
            <person name="da Silva R.H."/>
            <person name="de Melo A.L.T.M."/>
            <person name="Pandolfi V."/>
            <person name="Bustamante F.O."/>
            <person name="Brasileiro-Vidal A.C."/>
            <person name="Benko-Iseppon A.M."/>
        </authorList>
    </citation>
    <scope>NUCLEOTIDE SEQUENCE [LARGE SCALE GENOMIC DNA]</scope>
    <source>
        <tissue evidence="11">Leaves</tissue>
    </source>
</reference>
<dbReference type="InterPro" id="IPR002999">
    <property type="entry name" value="Tudor"/>
</dbReference>
<evidence type="ECO:0000256" key="5">
    <source>
        <dbReference type="PIRNR" id="PIRNR037677"/>
    </source>
</evidence>
<dbReference type="SUPFAM" id="SSF53150">
    <property type="entry name" value="DNA repair protein MutS, domain II"/>
    <property type="match status" value="1"/>
</dbReference>
<dbReference type="Pfam" id="PF00488">
    <property type="entry name" value="MutS_V"/>
    <property type="match status" value="1"/>
</dbReference>
<protein>
    <recommendedName>
        <fullName evidence="5">DNA mismatch repair protein</fullName>
    </recommendedName>
</protein>
<dbReference type="SUPFAM" id="SSF48334">
    <property type="entry name" value="DNA repair protein MutS, domain III"/>
    <property type="match status" value="1"/>
</dbReference>
<dbReference type="InterPro" id="IPR036678">
    <property type="entry name" value="MutS_con_dom_sf"/>
</dbReference>
<evidence type="ECO:0000313" key="11">
    <source>
        <dbReference type="EMBL" id="MED6183994.1"/>
    </source>
</evidence>
<feature type="compositionally biased region" description="Basic and acidic residues" evidence="7">
    <location>
        <begin position="253"/>
        <end position="262"/>
    </location>
</feature>
<feature type="compositionally biased region" description="Acidic residues" evidence="7">
    <location>
        <begin position="213"/>
        <end position="232"/>
    </location>
</feature>
<dbReference type="SMART" id="SM00534">
    <property type="entry name" value="MUTSac"/>
    <property type="match status" value="1"/>
</dbReference>
<dbReference type="Gene3D" id="1.10.1420.10">
    <property type="match status" value="2"/>
</dbReference>
<dbReference type="Pfam" id="PF01624">
    <property type="entry name" value="MutS_I"/>
    <property type="match status" value="1"/>
</dbReference>
<proteinExistence type="inferred from homology"/>
<feature type="compositionally biased region" description="Basic residues" evidence="7">
    <location>
        <begin position="239"/>
        <end position="252"/>
    </location>
</feature>
<evidence type="ECO:0000256" key="1">
    <source>
        <dbReference type="ARBA" id="ARBA00022741"/>
    </source>
</evidence>
<feature type="region of interest" description="Disordered" evidence="7">
    <location>
        <begin position="284"/>
        <end position="307"/>
    </location>
</feature>
<gene>
    <name evidence="11" type="primary">MSH6_2</name>
    <name evidence="11" type="ORF">PIB30_043119</name>
</gene>
<feature type="region of interest" description="Disordered" evidence="7">
    <location>
        <begin position="175"/>
        <end position="269"/>
    </location>
</feature>
<name>A0ABU6WDT5_9FABA</name>
<keyword evidence="2 5" id="KW-0227">DNA damage</keyword>
<dbReference type="SUPFAM" id="SSF52540">
    <property type="entry name" value="P-loop containing nucleoside triphosphate hydrolases"/>
    <property type="match status" value="1"/>
</dbReference>
<keyword evidence="5 6" id="KW-0234">DNA repair</keyword>
<dbReference type="CDD" id="cd20404">
    <property type="entry name" value="Tudor_Agenet_AtEML-like"/>
    <property type="match status" value="1"/>
</dbReference>
<feature type="compositionally biased region" description="Low complexity" evidence="7">
    <location>
        <begin position="23"/>
        <end position="58"/>
    </location>
</feature>
<comment type="function">
    <text evidence="5 6">Component of the post-replicative DNA mismatch repair system (MMR).</text>
</comment>
<dbReference type="Gene3D" id="3.30.420.110">
    <property type="entry name" value="MutS, connector domain"/>
    <property type="match status" value="1"/>
</dbReference>
<feature type="domain" description="DNA mismatch repair proteins mutS family" evidence="10">
    <location>
        <begin position="1018"/>
        <end position="1210"/>
    </location>
</feature>
<evidence type="ECO:0000259" key="9">
    <source>
        <dbReference type="SMART" id="SM00533"/>
    </source>
</evidence>
<dbReference type="InterPro" id="IPR045076">
    <property type="entry name" value="MutS"/>
</dbReference>
<evidence type="ECO:0000259" key="10">
    <source>
        <dbReference type="SMART" id="SM00534"/>
    </source>
</evidence>
<evidence type="ECO:0000313" key="12">
    <source>
        <dbReference type="Proteomes" id="UP001341840"/>
    </source>
</evidence>
<keyword evidence="12" id="KW-1185">Reference proteome</keyword>
<dbReference type="InterPro" id="IPR027417">
    <property type="entry name" value="P-loop_NTPase"/>
</dbReference>
<dbReference type="InterPro" id="IPR007695">
    <property type="entry name" value="DNA_mismatch_repair_MutS-lik_N"/>
</dbReference>
<dbReference type="NCBIfam" id="NF003810">
    <property type="entry name" value="PRK05399.1"/>
    <property type="match status" value="1"/>
</dbReference>
<accession>A0ABU6WDT5</accession>
<keyword evidence="1 5" id="KW-0547">Nucleotide-binding</keyword>
<feature type="compositionally biased region" description="Acidic residues" evidence="7">
    <location>
        <begin position="192"/>
        <end position="203"/>
    </location>
</feature>
<evidence type="ECO:0000256" key="2">
    <source>
        <dbReference type="ARBA" id="ARBA00022763"/>
    </source>
</evidence>
<dbReference type="InterPro" id="IPR016151">
    <property type="entry name" value="DNA_mismatch_repair_MutS_N"/>
</dbReference>
<organism evidence="11 12">
    <name type="scientific">Stylosanthes scabra</name>
    <dbReference type="NCBI Taxonomy" id="79078"/>
    <lineage>
        <taxon>Eukaryota</taxon>
        <taxon>Viridiplantae</taxon>
        <taxon>Streptophyta</taxon>
        <taxon>Embryophyta</taxon>
        <taxon>Tracheophyta</taxon>
        <taxon>Spermatophyta</taxon>
        <taxon>Magnoliopsida</taxon>
        <taxon>eudicotyledons</taxon>
        <taxon>Gunneridae</taxon>
        <taxon>Pentapetalae</taxon>
        <taxon>rosids</taxon>
        <taxon>fabids</taxon>
        <taxon>Fabales</taxon>
        <taxon>Fabaceae</taxon>
        <taxon>Papilionoideae</taxon>
        <taxon>50 kb inversion clade</taxon>
        <taxon>dalbergioids sensu lato</taxon>
        <taxon>Dalbergieae</taxon>
        <taxon>Pterocarpus clade</taxon>
        <taxon>Stylosanthes</taxon>
    </lineage>
</organism>
<comment type="similarity">
    <text evidence="5 6">Belongs to the DNA mismatch repair MutS family.</text>
</comment>
<sequence length="1276" mass="141970">MRRNTNGRSPLVNQQRQITAFFSKSTSSSPSSILSDSKPNNNSSKTSKLNPNPTTTSPSPSPPTPSPSNPKPNHHKPLLLIGASTPSPSSSSSLYSNDVIGKRIKVYWPLDKAWYEGTVKSFDNATSKHLVLYDDDEEESLDLSKEKFEWVQDSSSSVRKLKRLRRSGDIPFVRKMVIDDDEDDASPKGAADDDDCGGDDSDEDWVKNAGGEATEEEEEVVLDDEEEDDENASAEMSKRKSTAKVESKKRKMGAAEKPEPAKKSKSAGEVGSVKGAFKFSVLEPTSTSETKKTSNGVENVATDDASERFAARESQKFRFLGEDRRDAKRRRPGDENYDPRTLYLPPDFLRSLSDGQKQWWEFKSKHMDKVLFFKMGKFYELFEMDAHVGAKELDLQYMKGEQPHCGFPERNFSMNVEKLARKGYRVLVIEQTETPVQLELRRKNGSKDKVVRREICAVVTKGTLTDGELLSTNPEAAYLMALTEQHENNANEVSERIYGVCIVDVATSRVILGQFKDDLECSALCCILSEIRPVEIVKPAKLLSAETERVLLNHTRNPLVNELVPNVEFWDAEKTVDQLKRIYRHTDENSLEDNELALGGALYYLKQALLDEALLRFAHFELLPCSGFFDLASKPYMVLDAAALENLEIFENSRNGDSSGTLYSQLNHCVTAFGKRLLRGWLARPLCHIESIKERQEAIAGLKGVNLPYALEFRKALSKLPDMERLLARIFSTSEANGRNANKVVLYEDAAKKQLQEFISALRGCELMSQACSSLGVILNDVKSRQLHCLLTPGKDLPDVCLALNHFKDAFDWVEANNSGRVIPHEGVDTDYDSACNAVKEIESSLLKHIKEQRKLLGDTSITYVTIGKDTYLLEVPENLRGKVPRDYELRSSKKGFFRYWTPAIKKFLGELSQAESEKESLLKSTLQRLIGRFCENHSKWRQLVSTIAELDVLISLAIARDYYEGPTCRPSFLGMLCTKDSPYLSAKSLGHPVIRSDSLGKGTFVPNDISIGGQDNANFILLTGPNMGGKSTLLRQVCLAVVLAQVGADVPAESFDLSPVDRIFVRMGAKDNIMAGQSTFLTELSETATMLSSATRNSLVALDELGRGTSTSDGQAIAESVLEHFVRKVQCRGLFSTHYHRLAIDYHEDPKVSLCHMACQVGSGITGVEEVTFLYRLTPGACPKSYGVNVARLAGLPTSVLHKAAAKSREFEASYGKSRNGSFETNSPNQAWLDEMTVVMKILEKATADSSCEEGVCDSHIYELKGRARKLLQIC</sequence>
<dbReference type="InterPro" id="IPR017261">
    <property type="entry name" value="DNA_mismatch_repair_MutS/MSH"/>
</dbReference>
<feature type="domain" description="Tudor" evidence="8">
    <location>
        <begin position="95"/>
        <end position="154"/>
    </location>
</feature>
<feature type="domain" description="DNA mismatch repair protein MutS core" evidence="9">
    <location>
        <begin position="657"/>
        <end position="998"/>
    </location>
</feature>
<dbReference type="SUPFAM" id="SSF63748">
    <property type="entry name" value="Tudor/PWWP/MBT"/>
    <property type="match status" value="1"/>
</dbReference>
<keyword evidence="4 5" id="KW-0238">DNA-binding</keyword>
<dbReference type="SMART" id="SM00333">
    <property type="entry name" value="TUDOR"/>
    <property type="match status" value="1"/>
</dbReference>
<dbReference type="EMBL" id="JASCZI010181492">
    <property type="protein sequence ID" value="MED6183994.1"/>
    <property type="molecule type" value="Genomic_DNA"/>
</dbReference>
<feature type="compositionally biased region" description="Polar residues" evidence="7">
    <location>
        <begin position="1"/>
        <end position="22"/>
    </location>
</feature>
<dbReference type="InterPro" id="IPR007696">
    <property type="entry name" value="DNA_mismatch_repair_MutS_core"/>
</dbReference>
<dbReference type="Pfam" id="PF05190">
    <property type="entry name" value="MutS_IV"/>
    <property type="match status" value="1"/>
</dbReference>
<feature type="compositionally biased region" description="Basic and acidic residues" evidence="7">
    <location>
        <begin position="320"/>
        <end position="338"/>
    </location>
</feature>
<dbReference type="InterPro" id="IPR007860">
    <property type="entry name" value="DNA_mmatch_repair_MutS_con_dom"/>
</dbReference>
<feature type="region of interest" description="Disordered" evidence="7">
    <location>
        <begin position="1"/>
        <end position="95"/>
    </location>
</feature>
<evidence type="ECO:0000256" key="7">
    <source>
        <dbReference type="SAM" id="MobiDB-lite"/>
    </source>
</evidence>
<dbReference type="InterPro" id="IPR000432">
    <property type="entry name" value="DNA_mismatch_repair_MutS_C"/>
</dbReference>
<dbReference type="PIRSF" id="PIRSF037677">
    <property type="entry name" value="DNA_mis_repair_Msh6"/>
    <property type="match status" value="1"/>
</dbReference>
<comment type="caution">
    <text evidence="11">The sequence shown here is derived from an EMBL/GenBank/DDBJ whole genome shotgun (WGS) entry which is preliminary data.</text>
</comment>
<dbReference type="InterPro" id="IPR036187">
    <property type="entry name" value="DNA_mismatch_repair_MutS_sf"/>
</dbReference>
<feature type="region of interest" description="Disordered" evidence="7">
    <location>
        <begin position="320"/>
        <end position="340"/>
    </location>
</feature>
<keyword evidence="3 5" id="KW-0067">ATP-binding</keyword>
<dbReference type="PANTHER" id="PTHR11361:SF150">
    <property type="entry name" value="DNA MISMATCH REPAIR PROTEIN MSH6"/>
    <property type="match status" value="1"/>
</dbReference>
<feature type="compositionally biased region" description="Low complexity" evidence="7">
    <location>
        <begin position="84"/>
        <end position="93"/>
    </location>
</feature>
<dbReference type="Pfam" id="PF05188">
    <property type="entry name" value="MutS_II"/>
    <property type="match status" value="1"/>
</dbReference>